<keyword evidence="1" id="KW-0472">Membrane</keyword>
<dbReference type="EMBL" id="HG937693">
    <property type="protein sequence ID" value="CDP34866.1"/>
    <property type="molecule type" value="Genomic_DNA"/>
</dbReference>
<feature type="transmembrane region" description="Helical" evidence="1">
    <location>
        <begin position="158"/>
        <end position="175"/>
    </location>
</feature>
<feature type="transmembrane region" description="Helical" evidence="1">
    <location>
        <begin position="78"/>
        <end position="99"/>
    </location>
</feature>
<feature type="transmembrane region" description="Helical" evidence="1">
    <location>
        <begin position="20"/>
        <end position="41"/>
    </location>
</feature>
<protein>
    <submittedName>
        <fullName evidence="2">ARAD1C22242p</fullName>
    </submittedName>
</protein>
<accession>A0A060T6R2</accession>
<evidence type="ECO:0000256" key="1">
    <source>
        <dbReference type="SAM" id="Phobius"/>
    </source>
</evidence>
<dbReference type="AlphaFoldDB" id="A0A060T6R2"/>
<feature type="transmembrane region" description="Helical" evidence="1">
    <location>
        <begin position="127"/>
        <end position="146"/>
    </location>
</feature>
<name>A0A060T6R2_BLAAD</name>
<reference evidence="2" key="1">
    <citation type="submission" date="2014-02" db="EMBL/GenBank/DDBJ databases">
        <authorList>
            <person name="Genoscope - CEA"/>
        </authorList>
    </citation>
    <scope>NUCLEOTIDE SEQUENCE</scope>
    <source>
        <strain evidence="2">LS3</strain>
    </source>
</reference>
<proteinExistence type="predicted"/>
<keyword evidence="1" id="KW-0812">Transmembrane</keyword>
<reference evidence="2" key="2">
    <citation type="submission" date="2014-06" db="EMBL/GenBank/DDBJ databases">
        <title>The complete genome of Blastobotrys (Arxula) adeninivorans LS3 - a yeast of biotechnological interest.</title>
        <authorList>
            <person name="Kunze G."/>
            <person name="Gaillardin C."/>
            <person name="Czernicka M."/>
            <person name="Durrens P."/>
            <person name="Martin T."/>
            <person name="Boer E."/>
            <person name="Gabaldon T."/>
            <person name="Cruz J."/>
            <person name="Talla E."/>
            <person name="Marck C."/>
            <person name="Goffeau A."/>
            <person name="Barbe V."/>
            <person name="Baret P."/>
            <person name="Baronian K."/>
            <person name="Beier S."/>
            <person name="Bleykasten C."/>
            <person name="Bode R."/>
            <person name="Casaregola S."/>
            <person name="Despons L."/>
            <person name="Fairhead C."/>
            <person name="Giersberg M."/>
            <person name="Gierski P."/>
            <person name="Hahnel U."/>
            <person name="Hartmann A."/>
            <person name="Jankowska D."/>
            <person name="Jubin C."/>
            <person name="Jung P."/>
            <person name="Lafontaine I."/>
            <person name="Leh-Louis V."/>
            <person name="Lemaire M."/>
            <person name="Marcet-Houben M."/>
            <person name="Mascher M."/>
            <person name="Morel G."/>
            <person name="Richard G.-F."/>
            <person name="Riechen J."/>
            <person name="Sacerdot C."/>
            <person name="Sarkar A."/>
            <person name="Savel G."/>
            <person name="Schacherer J."/>
            <person name="Sherman D."/>
            <person name="Straub M.-L."/>
            <person name="Stein N."/>
            <person name="Thierry A."/>
            <person name="Trautwein-Schult A."/>
            <person name="Westhof E."/>
            <person name="Worch S."/>
            <person name="Dujon B."/>
            <person name="Souciet J.-L."/>
            <person name="Wincker P."/>
            <person name="Scholz U."/>
            <person name="Neuveglise N."/>
        </authorList>
    </citation>
    <scope>NUCLEOTIDE SEQUENCE</scope>
    <source>
        <strain evidence="2">LS3</strain>
    </source>
</reference>
<organism evidence="2">
    <name type="scientific">Blastobotrys adeninivorans</name>
    <name type="common">Yeast</name>
    <name type="synonym">Arxula adeninivorans</name>
    <dbReference type="NCBI Taxonomy" id="409370"/>
    <lineage>
        <taxon>Eukaryota</taxon>
        <taxon>Fungi</taxon>
        <taxon>Dikarya</taxon>
        <taxon>Ascomycota</taxon>
        <taxon>Saccharomycotina</taxon>
        <taxon>Dipodascomycetes</taxon>
        <taxon>Dipodascales</taxon>
        <taxon>Trichomonascaceae</taxon>
        <taxon>Blastobotrys</taxon>
    </lineage>
</organism>
<feature type="transmembrane region" description="Helical" evidence="1">
    <location>
        <begin position="105"/>
        <end position="122"/>
    </location>
</feature>
<gene>
    <name evidence="2" type="ORF">GNLVRS02_ARAD1C22242g</name>
</gene>
<feature type="transmembrane region" description="Helical" evidence="1">
    <location>
        <begin position="226"/>
        <end position="249"/>
    </location>
</feature>
<keyword evidence="1" id="KW-1133">Transmembrane helix</keyword>
<evidence type="ECO:0000313" key="2">
    <source>
        <dbReference type="EMBL" id="CDP34866.1"/>
    </source>
</evidence>
<feature type="transmembrane region" description="Helical" evidence="1">
    <location>
        <begin position="187"/>
        <end position="206"/>
    </location>
</feature>
<sequence length="268" mass="29204">MPSDVESQKVTGARRPYSWFILYVVSGIIQAALTRWCLHAVPYDVTMVQQSLVCLVLGAALMYYQGHWGVPTLDQAKISVGVSLLWWLSLAASVLASAFEGVTVIYWHGASMLLLPMIFVFFSKSRAIAPAVVQIVVSALTGALAIYKSDSIDVAPDLPLVMNFIAVGLQAARVWSAEMALKTMAPVTLLTYCSLPLLAITLIAGNTTEILQSGHLWDLRGLLLQAGVFACLLVQMHSLSHVGFIWALVGQSVRQLLWAVWVNFSILT</sequence>
<feature type="transmembrane region" description="Helical" evidence="1">
    <location>
        <begin position="47"/>
        <end position="66"/>
    </location>
</feature>